<name>A0A255HC53_9ACTN</name>
<organism evidence="2 3">
    <name type="scientific">Enemella dayhoffiae</name>
    <dbReference type="NCBI Taxonomy" id="2016507"/>
    <lineage>
        <taxon>Bacteria</taxon>
        <taxon>Bacillati</taxon>
        <taxon>Actinomycetota</taxon>
        <taxon>Actinomycetes</taxon>
        <taxon>Propionibacteriales</taxon>
        <taxon>Propionibacteriaceae</taxon>
        <taxon>Enemella</taxon>
    </lineage>
</organism>
<feature type="compositionally biased region" description="Basic and acidic residues" evidence="1">
    <location>
        <begin position="240"/>
        <end position="281"/>
    </location>
</feature>
<dbReference type="RefSeq" id="WP_094362484.1">
    <property type="nucleotide sequence ID" value="NZ_NMVQ01000001.1"/>
</dbReference>
<sequence length="281" mass="31576">MTRRRRLLLLSAPVWLLVLLVSVKLLTMSLDNQTGRRAYAAGEHETAASAFDRTKVVNLAEPWVAPYNRGTTAYQQRHFDLARDDLTEALRLVPAQHDCRVRLNLVATHEAIADGLAATGQHQAARQAYEQGLSVLRAGRCADRQPTPSSTPTKSPSASPSKTPSRTPSPSPSASPSPGGSPTPQQNEPNEEQRREQEKQRADEADPRMEQKRQEQQRQEGRASNRPSYTPRPEPTQSQDPRDSESRSQELDQRNSDARKERQKDQDREQRPKGPDVKKPW</sequence>
<protein>
    <recommendedName>
        <fullName evidence="4">Tetratricopeptide repeat protein</fullName>
    </recommendedName>
</protein>
<evidence type="ECO:0000313" key="3">
    <source>
        <dbReference type="Proteomes" id="UP000216311"/>
    </source>
</evidence>
<dbReference type="InterPro" id="IPR011990">
    <property type="entry name" value="TPR-like_helical_dom_sf"/>
</dbReference>
<feature type="compositionally biased region" description="Pro residues" evidence="1">
    <location>
        <begin position="167"/>
        <end position="181"/>
    </location>
</feature>
<dbReference type="EMBL" id="NMVQ01000001">
    <property type="protein sequence ID" value="OYO25275.1"/>
    <property type="molecule type" value="Genomic_DNA"/>
</dbReference>
<proteinExistence type="predicted"/>
<dbReference type="SUPFAM" id="SSF48452">
    <property type="entry name" value="TPR-like"/>
    <property type="match status" value="1"/>
</dbReference>
<feature type="region of interest" description="Disordered" evidence="1">
    <location>
        <begin position="142"/>
        <end position="281"/>
    </location>
</feature>
<dbReference type="Proteomes" id="UP000216311">
    <property type="component" value="Unassembled WGS sequence"/>
</dbReference>
<gene>
    <name evidence="2" type="ORF">CGZ93_02190</name>
</gene>
<comment type="caution">
    <text evidence="2">The sequence shown here is derived from an EMBL/GenBank/DDBJ whole genome shotgun (WGS) entry which is preliminary data.</text>
</comment>
<feature type="compositionally biased region" description="Low complexity" evidence="1">
    <location>
        <begin position="146"/>
        <end position="166"/>
    </location>
</feature>
<keyword evidence="3" id="KW-1185">Reference proteome</keyword>
<reference evidence="2 3" key="1">
    <citation type="submission" date="2017-07" db="EMBL/GenBank/DDBJ databases">
        <title>Draft whole genome sequences of clinical Proprionibacteriaceae strains.</title>
        <authorList>
            <person name="Bernier A.-M."/>
            <person name="Bernard K."/>
            <person name="Domingo M.-C."/>
        </authorList>
    </citation>
    <scope>NUCLEOTIDE SEQUENCE [LARGE SCALE GENOMIC DNA]</scope>
    <source>
        <strain evidence="2 3">NML 130396</strain>
    </source>
</reference>
<dbReference type="Gene3D" id="1.25.40.10">
    <property type="entry name" value="Tetratricopeptide repeat domain"/>
    <property type="match status" value="1"/>
</dbReference>
<feature type="compositionally biased region" description="Basic and acidic residues" evidence="1">
    <location>
        <begin position="191"/>
        <end position="223"/>
    </location>
</feature>
<dbReference type="AlphaFoldDB" id="A0A255HC53"/>
<evidence type="ECO:0008006" key="4">
    <source>
        <dbReference type="Google" id="ProtNLM"/>
    </source>
</evidence>
<accession>A0A255HC53</accession>
<evidence type="ECO:0000256" key="1">
    <source>
        <dbReference type="SAM" id="MobiDB-lite"/>
    </source>
</evidence>
<dbReference type="OrthoDB" id="3734414at2"/>
<evidence type="ECO:0000313" key="2">
    <source>
        <dbReference type="EMBL" id="OYO25275.1"/>
    </source>
</evidence>